<evidence type="ECO:0000313" key="1">
    <source>
        <dbReference type="EMBL" id="GLY81836.1"/>
    </source>
</evidence>
<dbReference type="Pfam" id="PF25595">
    <property type="entry name" value="Phage_TTP_16"/>
    <property type="match status" value="1"/>
</dbReference>
<evidence type="ECO:0008006" key="3">
    <source>
        <dbReference type="Google" id="ProtNLM"/>
    </source>
</evidence>
<proteinExistence type="predicted"/>
<gene>
    <name evidence="1" type="ORF">Airi01_101030</name>
</gene>
<sequence>MSATPIPRTKRFFAPGITKIVICTVLNDYKNPTRSEIDGGKEVSGEVSAVNGFNVTSNMIDAPDYGGTFTSQNSGRTQAADSSLTFYQDKFTDDARRWLSRGTTGFVIFMWGGDVPDQLCDVFPFEVASVGKQIPENADADMVVAMPVTAEPAEDVAIPAAA</sequence>
<dbReference type="Proteomes" id="UP001165135">
    <property type="component" value="Unassembled WGS sequence"/>
</dbReference>
<organism evidence="1 2">
    <name type="scientific">Actinoallomurus iriomotensis</name>
    <dbReference type="NCBI Taxonomy" id="478107"/>
    <lineage>
        <taxon>Bacteria</taxon>
        <taxon>Bacillati</taxon>
        <taxon>Actinomycetota</taxon>
        <taxon>Actinomycetes</taxon>
        <taxon>Streptosporangiales</taxon>
        <taxon>Thermomonosporaceae</taxon>
        <taxon>Actinoallomurus</taxon>
    </lineage>
</organism>
<evidence type="ECO:0000313" key="2">
    <source>
        <dbReference type="Proteomes" id="UP001165135"/>
    </source>
</evidence>
<name>A0A9W6RSQ3_9ACTN</name>
<dbReference type="EMBL" id="BSTJ01000023">
    <property type="protein sequence ID" value="GLY81836.1"/>
    <property type="molecule type" value="Genomic_DNA"/>
</dbReference>
<dbReference type="AlphaFoldDB" id="A0A9W6RSQ3"/>
<comment type="caution">
    <text evidence="1">The sequence shown here is derived from an EMBL/GenBank/DDBJ whole genome shotgun (WGS) entry which is preliminary data.</text>
</comment>
<protein>
    <recommendedName>
        <fullName evidence="3">Phage tail protein</fullName>
    </recommendedName>
</protein>
<reference evidence="1" key="1">
    <citation type="submission" date="2023-03" db="EMBL/GenBank/DDBJ databases">
        <title>Actinoallomurus iriomotensis NBRC 103681.</title>
        <authorList>
            <person name="Ichikawa N."/>
            <person name="Sato H."/>
            <person name="Tonouchi N."/>
        </authorList>
    </citation>
    <scope>NUCLEOTIDE SEQUENCE</scope>
    <source>
        <strain evidence="1">NBRC 103681</strain>
    </source>
</reference>
<accession>A0A9W6RSQ3</accession>
<dbReference type="InterPro" id="IPR058009">
    <property type="entry name" value="TTP_Phage_16"/>
</dbReference>
<dbReference type="RefSeq" id="WP_285636818.1">
    <property type="nucleotide sequence ID" value="NZ_BSTJ01000023.1"/>
</dbReference>